<accession>D2VKW6</accession>
<feature type="region of interest" description="Disordered" evidence="3">
    <location>
        <begin position="331"/>
        <end position="352"/>
    </location>
</feature>
<evidence type="ECO:0000256" key="1">
    <source>
        <dbReference type="ARBA" id="ARBA00022786"/>
    </source>
</evidence>
<feature type="compositionally biased region" description="Low complexity" evidence="3">
    <location>
        <begin position="508"/>
        <end position="518"/>
    </location>
</feature>
<sequence>MIRRIFTSSATDDDVLDVMEEYEKNSKRYSIESDEGLLETKRNESNNNTQTDGSTPTSSETTSDSAHYSPNSYFDIFTKMSKSKKHTNKISSISIDNRHKNNTIYTSGMDGISCRWMINHSKNRSSVQIDLPSSSLTSNSSLPEIEDFSKSIQLDFMYEKLPSLIITQHLFNEFLFVSTDDMMLTLFYIHNEKPMFKIKCNQVVTCIFAFECTNNSNDMNIAGNVCVGLRNGEFNMYSIQKQYSKLGKWVGTALIPNESFNRNYTPRHFRQINYIGLLNSKEVMECYELNKSSAHTNSLLISSSSSSGGGGNSGMAASSLNVTASQQSTSSMTSQSSSVANSNSSSGAGGGSSSTVTSGAASTFVEVDYTKVNYHIKEPITDQMLLITASNDCFVKIWTISGGELIFMKEFDSPCTKVVTTSFRKDTIRTRFFFVSHSNDISIFSLTGKAKHPADFRVHFNINQFFLHQVPESFDQNLNSSPSNLAGKSPSKSRRDRGYSTALSAKDSSNSTSQSGSTNKYVEIPVSKNGYIYLIGWNSMQARMEVWLYNLHDQKTKPISQYQQKILGVTFLQNLVLDRTHTNQFGTDLITTFTVMYSCYKKLYIKNLILRKSLLESSKKPILIVPSILSSAISVDMSSPPTEAILPQKYCNSNFSDLYYTITTKKVLEMRNPVKVAQIIQNHFKELAEMESMEAKINFIQQVYSNSSKVPEMRFNFVLNISHQVTCHDTELVAKSKHALELLNQEVLQSRKGTSLHKKFMYIREVSLKMGEAKLTVLNYDSYIPLLADFCKPDSIERLRNVQVSSSSSRRLAIHIQDLFKIFFTTVKTTKHTYKLHPKPFDELPNLIVERVGCKHMTEVYKGLGRLLAFIIIQPYLFIEDFFPTHVILKTLLGLPIQFTDFADFGSQYLALKHVVEKRQDGSKKLSELIPEEILEEFHLSHDEELAKIMSTNVSEDNKIQLIRQSVMRLMLLNISTELENILYGTYEFLPSLDCVRTLMDENELNSLFVGTKILHNDYVLYKKPSNGNDLLSVNQMMENDPMVAWLWEFIYDDMDPAIVADNLRSCWISKKCLVVKNDLMYYNPFPIISRDENLVDDVIFRPEEQELCIGTFQDKEKFFSCLLHHIEQNAGRRSTITGQSPLPLTPRQHSDSIFDQSTYSSSLSSLSSSPLLKTM</sequence>
<dbReference type="OMA" id="FMYIREV"/>
<gene>
    <name evidence="5" type="ORF">NAEGRDRAFT_58544</name>
</gene>
<feature type="compositionally biased region" description="Low complexity" evidence="3">
    <location>
        <begin position="51"/>
        <end position="65"/>
    </location>
</feature>
<dbReference type="OrthoDB" id="10259674at2759"/>
<proteinExistence type="predicted"/>
<dbReference type="EMBL" id="GG738879">
    <property type="protein sequence ID" value="EFC42514.1"/>
    <property type="molecule type" value="Genomic_DNA"/>
</dbReference>
<protein>
    <recommendedName>
        <fullName evidence="4">HECT domain-containing protein</fullName>
    </recommendedName>
</protein>
<dbReference type="VEuPathDB" id="AmoebaDB:NAEGRDRAFT_58544"/>
<keyword evidence="6" id="KW-1185">Reference proteome</keyword>
<dbReference type="GeneID" id="8863075"/>
<dbReference type="Gene3D" id="3.90.1750.10">
    <property type="entry name" value="Hect, E3 ligase catalytic domains"/>
    <property type="match status" value="1"/>
</dbReference>
<evidence type="ECO:0000313" key="6">
    <source>
        <dbReference type="Proteomes" id="UP000006671"/>
    </source>
</evidence>
<dbReference type="Gene3D" id="3.30.2160.10">
    <property type="entry name" value="Hect, E3 ligase catalytic domain"/>
    <property type="match status" value="1"/>
</dbReference>
<dbReference type="KEGG" id="ngr:NAEGRDRAFT_58544"/>
<evidence type="ECO:0000256" key="2">
    <source>
        <dbReference type="PROSITE-ProRule" id="PRU00104"/>
    </source>
</evidence>
<evidence type="ECO:0000313" key="5">
    <source>
        <dbReference type="EMBL" id="EFC42514.1"/>
    </source>
</evidence>
<evidence type="ECO:0000256" key="3">
    <source>
        <dbReference type="SAM" id="MobiDB-lite"/>
    </source>
</evidence>
<dbReference type="PROSITE" id="PS50237">
    <property type="entry name" value="HECT"/>
    <property type="match status" value="1"/>
</dbReference>
<dbReference type="RefSeq" id="XP_002675258.1">
    <property type="nucleotide sequence ID" value="XM_002675212.1"/>
</dbReference>
<dbReference type="InterPro" id="IPR000569">
    <property type="entry name" value="HECT_dom"/>
</dbReference>
<dbReference type="InterPro" id="IPR035983">
    <property type="entry name" value="Hect_E3_ubiquitin_ligase"/>
</dbReference>
<reference evidence="5 6" key="1">
    <citation type="journal article" date="2010" name="Cell">
        <title>The genome of Naegleria gruberi illuminates early eukaryotic versatility.</title>
        <authorList>
            <person name="Fritz-Laylin L.K."/>
            <person name="Prochnik S.E."/>
            <person name="Ginger M.L."/>
            <person name="Dacks J.B."/>
            <person name="Carpenter M.L."/>
            <person name="Field M.C."/>
            <person name="Kuo A."/>
            <person name="Paredez A."/>
            <person name="Chapman J."/>
            <person name="Pham J."/>
            <person name="Shu S."/>
            <person name="Neupane R."/>
            <person name="Cipriano M."/>
            <person name="Mancuso J."/>
            <person name="Tu H."/>
            <person name="Salamov A."/>
            <person name="Lindquist E."/>
            <person name="Shapiro H."/>
            <person name="Lucas S."/>
            <person name="Grigoriev I.V."/>
            <person name="Cande W.Z."/>
            <person name="Fulton C."/>
            <person name="Rokhsar D.S."/>
            <person name="Dawson S.C."/>
        </authorList>
    </citation>
    <scope>NUCLEOTIDE SEQUENCE [LARGE SCALE GENOMIC DNA]</scope>
    <source>
        <strain evidence="5 6">NEG-M</strain>
    </source>
</reference>
<dbReference type="SUPFAM" id="SSF50978">
    <property type="entry name" value="WD40 repeat-like"/>
    <property type="match status" value="1"/>
</dbReference>
<feature type="compositionally biased region" description="Polar residues" evidence="3">
    <location>
        <begin position="477"/>
        <end position="486"/>
    </location>
</feature>
<feature type="region of interest" description="Disordered" evidence="3">
    <location>
        <begin position="27"/>
        <end position="66"/>
    </location>
</feature>
<feature type="region of interest" description="Disordered" evidence="3">
    <location>
        <begin position="477"/>
        <end position="518"/>
    </location>
</feature>
<comment type="caution">
    <text evidence="2">Lacks conserved residue(s) required for the propagation of feature annotation.</text>
</comment>
<dbReference type="InterPro" id="IPR036322">
    <property type="entry name" value="WD40_repeat_dom_sf"/>
</dbReference>
<evidence type="ECO:0000259" key="4">
    <source>
        <dbReference type="PROSITE" id="PS50237"/>
    </source>
</evidence>
<organism evidence="6">
    <name type="scientific">Naegleria gruberi</name>
    <name type="common">Amoeba</name>
    <dbReference type="NCBI Taxonomy" id="5762"/>
    <lineage>
        <taxon>Eukaryota</taxon>
        <taxon>Discoba</taxon>
        <taxon>Heterolobosea</taxon>
        <taxon>Tetramitia</taxon>
        <taxon>Eutetramitia</taxon>
        <taxon>Vahlkampfiidae</taxon>
        <taxon>Naegleria</taxon>
    </lineage>
</organism>
<feature type="domain" description="HECT" evidence="4">
    <location>
        <begin position="823"/>
        <end position="1051"/>
    </location>
</feature>
<dbReference type="SUPFAM" id="SSF56204">
    <property type="entry name" value="Hect, E3 ligase catalytic domain"/>
    <property type="match status" value="1"/>
</dbReference>
<dbReference type="Proteomes" id="UP000006671">
    <property type="component" value="Unassembled WGS sequence"/>
</dbReference>
<dbReference type="InParanoid" id="D2VKW6"/>
<feature type="compositionally biased region" description="Low complexity" evidence="3">
    <location>
        <begin position="331"/>
        <end position="346"/>
    </location>
</feature>
<dbReference type="AlphaFoldDB" id="D2VKW6"/>
<dbReference type="GO" id="GO:0004842">
    <property type="term" value="F:ubiquitin-protein transferase activity"/>
    <property type="evidence" value="ECO:0007669"/>
    <property type="project" value="InterPro"/>
</dbReference>
<keyword evidence="1 2" id="KW-0833">Ubl conjugation pathway</keyword>
<name>D2VKW6_NAEGR</name>